<dbReference type="InterPro" id="IPR000847">
    <property type="entry name" value="LysR_HTH_N"/>
</dbReference>
<evidence type="ECO:0000259" key="6">
    <source>
        <dbReference type="PROSITE" id="PS50931"/>
    </source>
</evidence>
<keyword evidence="3" id="KW-0238">DNA-binding</keyword>
<dbReference type="Pfam" id="PF00126">
    <property type="entry name" value="HTH_1"/>
    <property type="match status" value="1"/>
</dbReference>
<feature type="domain" description="HTH lysR-type" evidence="6">
    <location>
        <begin position="30"/>
        <end position="87"/>
    </location>
</feature>
<proteinExistence type="inferred from homology"/>
<dbReference type="GO" id="GO:0006351">
    <property type="term" value="P:DNA-templated transcription"/>
    <property type="evidence" value="ECO:0007669"/>
    <property type="project" value="TreeGrafter"/>
</dbReference>
<name>F1Z3N8_9SPHN</name>
<dbReference type="GO" id="GO:0003700">
    <property type="term" value="F:DNA-binding transcription factor activity"/>
    <property type="evidence" value="ECO:0007669"/>
    <property type="project" value="InterPro"/>
</dbReference>
<evidence type="ECO:0000256" key="1">
    <source>
        <dbReference type="ARBA" id="ARBA00009437"/>
    </source>
</evidence>
<comment type="similarity">
    <text evidence="1">Belongs to the LysR transcriptional regulatory family.</text>
</comment>
<dbReference type="InterPro" id="IPR058163">
    <property type="entry name" value="LysR-type_TF_proteobact-type"/>
</dbReference>
<dbReference type="InterPro" id="IPR005119">
    <property type="entry name" value="LysR_subst-bd"/>
</dbReference>
<dbReference type="Gene3D" id="1.10.10.10">
    <property type="entry name" value="Winged helix-like DNA-binding domain superfamily/Winged helix DNA-binding domain"/>
    <property type="match status" value="1"/>
</dbReference>
<accession>F1Z3N8</accession>
<dbReference type="AlphaFoldDB" id="F1Z3N8"/>
<evidence type="ECO:0000256" key="2">
    <source>
        <dbReference type="ARBA" id="ARBA00023015"/>
    </source>
</evidence>
<dbReference type="RefSeq" id="WP_008068013.1">
    <property type="nucleotide sequence ID" value="NZ_AQWK01000012.1"/>
</dbReference>
<dbReference type="Gene3D" id="3.40.190.10">
    <property type="entry name" value="Periplasmic binding protein-like II"/>
    <property type="match status" value="2"/>
</dbReference>
<dbReference type="EMBL" id="AEWJ01000008">
    <property type="protein sequence ID" value="EGD60770.1"/>
    <property type="molecule type" value="Genomic_DNA"/>
</dbReference>
<keyword evidence="4" id="KW-0804">Transcription</keyword>
<dbReference type="GO" id="GO:0043565">
    <property type="term" value="F:sequence-specific DNA binding"/>
    <property type="evidence" value="ECO:0007669"/>
    <property type="project" value="TreeGrafter"/>
</dbReference>
<reference evidence="7 8" key="1">
    <citation type="journal article" date="2012" name="J. Bacteriol.">
        <title>Draft Genome Sequence of Novosphingobium nitrogenifigens Y88T.</title>
        <authorList>
            <person name="Strabala T.J."/>
            <person name="Macdonald L."/>
            <person name="Liu V."/>
            <person name="Smit A.M."/>
        </authorList>
    </citation>
    <scope>NUCLEOTIDE SEQUENCE [LARGE SCALE GENOMIC DNA]</scope>
    <source>
        <strain evidence="7 8">DSM 19370</strain>
    </source>
</reference>
<dbReference type="OrthoDB" id="9794694at2"/>
<dbReference type="InterPro" id="IPR036388">
    <property type="entry name" value="WH-like_DNA-bd_sf"/>
</dbReference>
<evidence type="ECO:0000313" key="7">
    <source>
        <dbReference type="EMBL" id="EGD60770.1"/>
    </source>
</evidence>
<protein>
    <submittedName>
        <fullName evidence="7">Transcriptional regulator, LysR family</fullName>
    </submittedName>
</protein>
<evidence type="ECO:0000313" key="8">
    <source>
        <dbReference type="Proteomes" id="UP000004728"/>
    </source>
</evidence>
<dbReference type="Proteomes" id="UP000004728">
    <property type="component" value="Unassembled WGS sequence"/>
</dbReference>
<dbReference type="InterPro" id="IPR036390">
    <property type="entry name" value="WH_DNA-bd_sf"/>
</dbReference>
<comment type="caution">
    <text evidence="7">The sequence shown here is derived from an EMBL/GenBank/DDBJ whole genome shotgun (WGS) entry which is preliminary data.</text>
</comment>
<dbReference type="Pfam" id="PF03466">
    <property type="entry name" value="LysR_substrate"/>
    <property type="match status" value="1"/>
</dbReference>
<dbReference type="STRING" id="983920.Y88_1657"/>
<evidence type="ECO:0000256" key="3">
    <source>
        <dbReference type="ARBA" id="ARBA00023125"/>
    </source>
</evidence>
<evidence type="ECO:0000256" key="4">
    <source>
        <dbReference type="ARBA" id="ARBA00023163"/>
    </source>
</evidence>
<dbReference type="eggNOG" id="COG0583">
    <property type="taxonomic scope" value="Bacteria"/>
</dbReference>
<dbReference type="SUPFAM" id="SSF46785">
    <property type="entry name" value="Winged helix' DNA-binding domain"/>
    <property type="match status" value="1"/>
</dbReference>
<gene>
    <name evidence="7" type="ORF">Y88_1657</name>
</gene>
<evidence type="ECO:0000256" key="5">
    <source>
        <dbReference type="SAM" id="MobiDB-lite"/>
    </source>
</evidence>
<dbReference type="PROSITE" id="PS50931">
    <property type="entry name" value="HTH_LYSR"/>
    <property type="match status" value="1"/>
</dbReference>
<keyword evidence="8" id="KW-1185">Reference proteome</keyword>
<dbReference type="PANTHER" id="PTHR30537:SF79">
    <property type="entry name" value="TRANSCRIPTIONAL REGULATOR-RELATED"/>
    <property type="match status" value="1"/>
</dbReference>
<keyword evidence="2" id="KW-0805">Transcription regulation</keyword>
<sequence>MTSPVSHSDAERREGGDAAVDTVRGGHGLPPFAALRAFEVVGRMGGVRRAAQALGIDHTVVSRHLRTLEDWLGVPLVERGGARLVLTDAGRAYHARVSAAVHDLVAATRDIMASGTGEGLRLWAVPGFATQWLSDQLADFERTDPGFAVELRPTDACANLVQFEADADIRFYGDDWPPQPGGPGLQTLELARPPLVIVASPALAATLDLSVPEDLLSAPLLHEEHHEQWRAWLTQNGVPLAGRSLSGPLLWHAHLAIAAARQGRGLALANRYLVGRDLANGALVELTVPGTRPVTIGSYWFVARADRWNAPQIARLRTFLRQRTREG</sequence>
<dbReference type="SUPFAM" id="SSF53850">
    <property type="entry name" value="Periplasmic binding protein-like II"/>
    <property type="match status" value="1"/>
</dbReference>
<feature type="region of interest" description="Disordered" evidence="5">
    <location>
        <begin position="1"/>
        <end position="24"/>
    </location>
</feature>
<organism evidence="7 8">
    <name type="scientific">Novosphingobium nitrogenifigens DSM 19370</name>
    <dbReference type="NCBI Taxonomy" id="983920"/>
    <lineage>
        <taxon>Bacteria</taxon>
        <taxon>Pseudomonadati</taxon>
        <taxon>Pseudomonadota</taxon>
        <taxon>Alphaproteobacteria</taxon>
        <taxon>Sphingomonadales</taxon>
        <taxon>Sphingomonadaceae</taxon>
        <taxon>Novosphingobium</taxon>
    </lineage>
</organism>
<dbReference type="PANTHER" id="PTHR30537">
    <property type="entry name" value="HTH-TYPE TRANSCRIPTIONAL REGULATOR"/>
    <property type="match status" value="1"/>
</dbReference>
<dbReference type="HOGENOM" id="CLU_039613_37_0_5"/>
<dbReference type="InParanoid" id="F1Z3N8"/>